<comment type="catalytic activity">
    <reaction evidence="1">
        <text>ATP + protein L-histidine = ADP + protein N-phospho-L-histidine.</text>
        <dbReference type="EC" id="2.7.13.3"/>
    </reaction>
</comment>
<dbReference type="InterPro" id="IPR036097">
    <property type="entry name" value="HisK_dim/P_sf"/>
</dbReference>
<evidence type="ECO:0000256" key="6">
    <source>
        <dbReference type="ARBA" id="ARBA00022777"/>
    </source>
</evidence>
<keyword evidence="8" id="KW-0175">Coiled coil</keyword>
<dbReference type="GO" id="GO:0016020">
    <property type="term" value="C:membrane"/>
    <property type="evidence" value="ECO:0007669"/>
    <property type="project" value="UniProtKB-SubCell"/>
</dbReference>
<dbReference type="PROSITE" id="PS50885">
    <property type="entry name" value="HAMP"/>
    <property type="match status" value="1"/>
</dbReference>
<evidence type="ECO:0000313" key="12">
    <source>
        <dbReference type="Proteomes" id="UP000217895"/>
    </source>
</evidence>
<dbReference type="Gene3D" id="1.10.287.130">
    <property type="match status" value="1"/>
</dbReference>
<organism evidence="11 12">
    <name type="scientific">Leptolyngbya boryana NIES-2135</name>
    <dbReference type="NCBI Taxonomy" id="1973484"/>
    <lineage>
        <taxon>Bacteria</taxon>
        <taxon>Bacillati</taxon>
        <taxon>Cyanobacteriota</taxon>
        <taxon>Cyanophyceae</taxon>
        <taxon>Leptolyngbyales</taxon>
        <taxon>Leptolyngbyaceae</taxon>
        <taxon>Leptolyngbya group</taxon>
        <taxon>Leptolyngbya</taxon>
    </lineage>
</organism>
<feature type="domain" description="HAMP" evidence="10">
    <location>
        <begin position="309"/>
        <end position="362"/>
    </location>
</feature>
<evidence type="ECO:0000256" key="5">
    <source>
        <dbReference type="ARBA" id="ARBA00022679"/>
    </source>
</evidence>
<dbReference type="GO" id="GO:0000155">
    <property type="term" value="F:phosphorelay sensor kinase activity"/>
    <property type="evidence" value="ECO:0007669"/>
    <property type="project" value="InterPro"/>
</dbReference>
<dbReference type="PANTHER" id="PTHR43065">
    <property type="entry name" value="SENSOR HISTIDINE KINASE"/>
    <property type="match status" value="1"/>
</dbReference>
<feature type="domain" description="Histidine kinase" evidence="9">
    <location>
        <begin position="442"/>
        <end position="710"/>
    </location>
</feature>
<evidence type="ECO:0000256" key="8">
    <source>
        <dbReference type="SAM" id="Coils"/>
    </source>
</evidence>
<gene>
    <name evidence="11" type="ORF">NIES2135_47600</name>
</gene>
<dbReference type="Pfam" id="PF05228">
    <property type="entry name" value="CHASE4"/>
    <property type="match status" value="1"/>
</dbReference>
<dbReference type="EC" id="2.7.13.3" evidence="3"/>
<evidence type="ECO:0000256" key="4">
    <source>
        <dbReference type="ARBA" id="ARBA00022553"/>
    </source>
</evidence>
<dbReference type="SMART" id="SM00387">
    <property type="entry name" value="HATPase_c"/>
    <property type="match status" value="1"/>
</dbReference>
<dbReference type="CDD" id="cd00082">
    <property type="entry name" value="HisKA"/>
    <property type="match status" value="1"/>
</dbReference>
<dbReference type="InterPro" id="IPR003594">
    <property type="entry name" value="HATPase_dom"/>
</dbReference>
<keyword evidence="12" id="KW-1185">Reference proteome</keyword>
<keyword evidence="5" id="KW-0808">Transferase</keyword>
<evidence type="ECO:0000256" key="1">
    <source>
        <dbReference type="ARBA" id="ARBA00000085"/>
    </source>
</evidence>
<evidence type="ECO:0000259" key="9">
    <source>
        <dbReference type="PROSITE" id="PS50109"/>
    </source>
</evidence>
<dbReference type="Gene3D" id="6.10.340.10">
    <property type="match status" value="1"/>
</dbReference>
<evidence type="ECO:0000256" key="2">
    <source>
        <dbReference type="ARBA" id="ARBA00004370"/>
    </source>
</evidence>
<dbReference type="SMART" id="SM00304">
    <property type="entry name" value="HAMP"/>
    <property type="match status" value="1"/>
</dbReference>
<dbReference type="InterPro" id="IPR004358">
    <property type="entry name" value="Sig_transdc_His_kin-like_C"/>
</dbReference>
<keyword evidence="7" id="KW-0902">Two-component regulatory system</keyword>
<dbReference type="InterPro" id="IPR005467">
    <property type="entry name" value="His_kinase_dom"/>
</dbReference>
<evidence type="ECO:0000313" key="11">
    <source>
        <dbReference type="EMBL" id="BAY57888.1"/>
    </source>
</evidence>
<dbReference type="Pfam" id="PF00672">
    <property type="entry name" value="HAMP"/>
    <property type="match status" value="1"/>
</dbReference>
<keyword evidence="4" id="KW-0597">Phosphoprotein</keyword>
<dbReference type="SUPFAM" id="SSF55874">
    <property type="entry name" value="ATPase domain of HSP90 chaperone/DNA topoisomerase II/histidine kinase"/>
    <property type="match status" value="1"/>
</dbReference>
<dbReference type="AlphaFoldDB" id="A0A1Z4JML2"/>
<protein>
    <recommendedName>
        <fullName evidence="3">histidine kinase</fullName>
        <ecNumber evidence="3">2.7.13.3</ecNumber>
    </recommendedName>
</protein>
<dbReference type="PROSITE" id="PS50109">
    <property type="entry name" value="HIS_KIN"/>
    <property type="match status" value="1"/>
</dbReference>
<sequence>MMKSPPIRFLNKLKLREKTLLVLSFTLASLTGVVYFASSTILLGSLKIAEEQSARESLQGVLNVFAKDQEAFTVRYSDWSAWDDTYQFIQDHNDAYLKSNLIPEQLANLKVNLVLFINTRGRTVYGTGFDLKTKHFQPIPAGLPKLFTNQLLLEQAQTKGAMTGILVLPEGLMLITCQPILTSERKGPVRGALIFGRYIDAEAITNLSKITRFPLQIYSLQSSNLPADAAAARSALSAQNPILIHPLTETTLVGYGRVTDLRNQPALLLQVKIPRKLYQEAAKSQQQLMIAIVLLGITFGGITIFLSEQLVLSRLLRLSSGVNSIRISQNLAHRLTGAGQDEISSLTQNINELLETLEQAQGETKSALDQVTQTNGELQTVVEQLQGEIWERQRVEDALRQSEEQLRHQTHSLEQMLSELQQMQMQLVQSEKMSSLGQLVAGIAHEINNPVSFIYGNLEHTKNYVDDLLQILRLYQQEYSTPPSSLQSAIESLDLEFVITDLPKAFTSMKTGAERIQEIVTSLRTFSRLDEATVKVVDIHTSIDSILLLLQSRLTVKGSNSSIQIVKDYGQLPLVECYAGQLNQAFMNILANAIDAIEEASGARQAIAAQSNEASSLKTHNPAGTITIRTRCQNNDKIEIAIRDTGVGLSEAVRSRIFDPFFTTKPVGRGTGLGLSLSYQIIVEQHDGTLACDSTLGQGTTFIIGLPKCLPPNSAV</sequence>
<dbReference type="SMART" id="SM00388">
    <property type="entry name" value="HisKA"/>
    <property type="match status" value="1"/>
</dbReference>
<dbReference type="InterPro" id="IPR003661">
    <property type="entry name" value="HisK_dim/P_dom"/>
</dbReference>
<name>A0A1Z4JML2_LEPBY</name>
<comment type="subcellular location">
    <subcellularLocation>
        <location evidence="2">Membrane</location>
    </subcellularLocation>
</comment>
<keyword evidence="6 11" id="KW-0418">Kinase</keyword>
<dbReference type="PRINTS" id="PR00344">
    <property type="entry name" value="BCTRLSENSOR"/>
</dbReference>
<reference evidence="11 12" key="1">
    <citation type="submission" date="2017-06" db="EMBL/GenBank/DDBJ databases">
        <title>Genome sequencing of cyanobaciteial culture collection at National Institute for Environmental Studies (NIES).</title>
        <authorList>
            <person name="Hirose Y."/>
            <person name="Shimura Y."/>
            <person name="Fujisawa T."/>
            <person name="Nakamura Y."/>
            <person name="Kawachi M."/>
        </authorList>
    </citation>
    <scope>NUCLEOTIDE SEQUENCE [LARGE SCALE GENOMIC DNA]</scope>
    <source>
        <strain evidence="11 12">NIES-2135</strain>
    </source>
</reference>
<dbReference type="EMBL" id="AP018203">
    <property type="protein sequence ID" value="BAY57888.1"/>
    <property type="molecule type" value="Genomic_DNA"/>
</dbReference>
<proteinExistence type="predicted"/>
<dbReference type="PANTHER" id="PTHR43065:SF50">
    <property type="entry name" value="HISTIDINE KINASE"/>
    <property type="match status" value="1"/>
</dbReference>
<evidence type="ECO:0000259" key="10">
    <source>
        <dbReference type="PROSITE" id="PS50885"/>
    </source>
</evidence>
<dbReference type="SUPFAM" id="SSF47384">
    <property type="entry name" value="Homodimeric domain of signal transducing histidine kinase"/>
    <property type="match status" value="1"/>
</dbReference>
<dbReference type="InterPro" id="IPR036890">
    <property type="entry name" value="HATPase_C_sf"/>
</dbReference>
<dbReference type="InterPro" id="IPR003660">
    <property type="entry name" value="HAMP_dom"/>
</dbReference>
<dbReference type="InterPro" id="IPR007892">
    <property type="entry name" value="CHASE4"/>
</dbReference>
<evidence type="ECO:0000256" key="3">
    <source>
        <dbReference type="ARBA" id="ARBA00012438"/>
    </source>
</evidence>
<dbReference type="Proteomes" id="UP000217895">
    <property type="component" value="Chromosome"/>
</dbReference>
<evidence type="ECO:0000256" key="7">
    <source>
        <dbReference type="ARBA" id="ARBA00023012"/>
    </source>
</evidence>
<accession>A0A1Z4JML2</accession>
<dbReference type="Gene3D" id="3.30.565.10">
    <property type="entry name" value="Histidine kinase-like ATPase, C-terminal domain"/>
    <property type="match status" value="1"/>
</dbReference>
<feature type="coiled-coil region" evidence="8">
    <location>
        <begin position="343"/>
        <end position="433"/>
    </location>
</feature>
<dbReference type="Pfam" id="PF02518">
    <property type="entry name" value="HATPase_c"/>
    <property type="match status" value="1"/>
</dbReference>